<dbReference type="SMART" id="SM00248">
    <property type="entry name" value="ANK"/>
    <property type="match status" value="4"/>
</dbReference>
<name>A0AA97NLP3_PYRO3</name>
<dbReference type="EMBL" id="JH793918">
    <property type="protein sequence ID" value="ELQ32428.1"/>
    <property type="molecule type" value="Genomic_DNA"/>
</dbReference>
<feature type="repeat" description="ANK" evidence="3">
    <location>
        <begin position="191"/>
        <end position="223"/>
    </location>
</feature>
<sequence>MACISAELLVIFQRLKKCERRASSHDPSRPQAARLISSSRIDPHLRIRRAIRADDALLVRRILRSHPNLLHNPDLTGSREEAGNSNLHLAAKLGHVEIVRLLLSLGHESPTVGPALNEQHQTALMLAAAAGHTEVVHAIAEADPSVIHRRDSRGRDAVMEAALGGHDTCLQILLTYVPGGAYEAVRQADLEGNTALHYASSKGNMLVLRTLLAAGADADRRNVWLWTAVEYSQSVQSEVYLKNLIADMEKRRASKREAVRDERVGTSGRAFRNSNIKIDPERSHSSHFLSAGHINYEFLPKSAAHFLSSTTATNTLSIPHIASIYPSLKKQLRGTAVSRVNKLDRQPRGQRPTAQSPSSPPFTPDLRFPYPAVKCIIGQYFLSIATPRRYWAWLIVCGFFDADNNEIWHKEIFISQDCERGYSHSTRQYDNGPLPPRWAALGQLPHPSDDLSNIRIRGYKVGQRTYDIVNSQVVDVTRPDRPVVVRPTSATTAVPVQTHRAQPAPARRTNHRAPEPTYISAQQAFNSSFHGRHPGVVSQRQGRWSTVFNPYTAQSHTSRSQSRAASHPPTPSQQAASPAQPAPTPSVATPAATRSATASANTPLPPVNGPPPPPVLPQFHQATMAYSGTGFNARWGPDGGGPPNYIYGSGRGMYGHPGPYANMPMQFQQPAGFGYCAPNTPVMMPYGMAQQAFNPYGGQGYPRPVMTPGGRPPYPYPILDGSAPSANMTNSTGGVGCEPGYSYFFPPEHTKIHFLRTGPDAPWQLPPGTHIEFTAAHVPTNITIAQLMKGFGASNSNPRLNNIWEVLPAGNGKWYKGMQFNGDDSDSCKKTLKEVGWDKTRSGLPGESPVVYLYVTKD</sequence>
<evidence type="ECO:0000256" key="4">
    <source>
        <dbReference type="SAM" id="MobiDB-lite"/>
    </source>
</evidence>
<dbReference type="PANTHER" id="PTHR24166">
    <property type="entry name" value="ROLLING PEBBLES, ISOFORM B"/>
    <property type="match status" value="1"/>
</dbReference>
<keyword evidence="2 3" id="KW-0040">ANK repeat</keyword>
<protein>
    <recommendedName>
        <fullName evidence="6">Ankyrin</fullName>
    </recommendedName>
</protein>
<dbReference type="PANTHER" id="PTHR24166:SF48">
    <property type="entry name" value="PROTEIN VAPYRIN"/>
    <property type="match status" value="1"/>
</dbReference>
<feature type="region of interest" description="Disordered" evidence="4">
    <location>
        <begin position="492"/>
        <end position="514"/>
    </location>
</feature>
<dbReference type="Proteomes" id="UP000011086">
    <property type="component" value="Unassembled WGS sequence"/>
</dbReference>
<evidence type="ECO:0008006" key="6">
    <source>
        <dbReference type="Google" id="ProtNLM"/>
    </source>
</evidence>
<accession>A0AA97NLP3</accession>
<keyword evidence="1" id="KW-0677">Repeat</keyword>
<feature type="region of interest" description="Disordered" evidence="4">
    <location>
        <begin position="552"/>
        <end position="619"/>
    </location>
</feature>
<dbReference type="Gene3D" id="1.25.40.20">
    <property type="entry name" value="Ankyrin repeat-containing domain"/>
    <property type="match status" value="1"/>
</dbReference>
<feature type="compositionally biased region" description="Polar residues" evidence="4">
    <location>
        <begin position="552"/>
        <end position="563"/>
    </location>
</feature>
<dbReference type="PROSITE" id="PS50297">
    <property type="entry name" value="ANK_REP_REGION"/>
    <property type="match status" value="2"/>
</dbReference>
<feature type="repeat" description="ANK" evidence="3">
    <location>
        <begin position="82"/>
        <end position="106"/>
    </location>
</feature>
<evidence type="ECO:0000313" key="5">
    <source>
        <dbReference type="EMBL" id="ELQ32428.1"/>
    </source>
</evidence>
<dbReference type="Pfam" id="PF12796">
    <property type="entry name" value="Ank_2"/>
    <property type="match status" value="2"/>
</dbReference>
<feature type="compositionally biased region" description="Pro residues" evidence="4">
    <location>
        <begin position="603"/>
        <end position="616"/>
    </location>
</feature>
<dbReference type="InterPro" id="IPR002110">
    <property type="entry name" value="Ankyrin_rpt"/>
</dbReference>
<proteinExistence type="predicted"/>
<dbReference type="SUPFAM" id="SSF48403">
    <property type="entry name" value="Ankyrin repeat"/>
    <property type="match status" value="1"/>
</dbReference>
<organism evidence="5">
    <name type="scientific">Pyricularia oryzae (strain Y34)</name>
    <name type="common">Rice blast fungus</name>
    <name type="synonym">Magnaporthe oryzae</name>
    <dbReference type="NCBI Taxonomy" id="1143189"/>
    <lineage>
        <taxon>Eukaryota</taxon>
        <taxon>Fungi</taxon>
        <taxon>Dikarya</taxon>
        <taxon>Ascomycota</taxon>
        <taxon>Pezizomycotina</taxon>
        <taxon>Sordariomycetes</taxon>
        <taxon>Sordariomycetidae</taxon>
        <taxon>Magnaporthales</taxon>
        <taxon>Pyriculariaceae</taxon>
        <taxon>Pyricularia</taxon>
    </lineage>
</organism>
<feature type="region of interest" description="Disordered" evidence="4">
    <location>
        <begin position="340"/>
        <end position="363"/>
    </location>
</feature>
<evidence type="ECO:0000256" key="1">
    <source>
        <dbReference type="ARBA" id="ARBA00022737"/>
    </source>
</evidence>
<dbReference type="AlphaFoldDB" id="A0AA97NLP3"/>
<gene>
    <name evidence="5" type="ORF">OOU_Y34scaffold01165g12</name>
</gene>
<evidence type="ECO:0000256" key="2">
    <source>
        <dbReference type="ARBA" id="ARBA00023043"/>
    </source>
</evidence>
<dbReference type="InterPro" id="IPR050889">
    <property type="entry name" value="Dendritic_Spine_Reg/Scaffold"/>
</dbReference>
<feature type="compositionally biased region" description="Low complexity" evidence="4">
    <location>
        <begin position="564"/>
        <end position="602"/>
    </location>
</feature>
<dbReference type="InterPro" id="IPR036770">
    <property type="entry name" value="Ankyrin_rpt-contain_sf"/>
</dbReference>
<evidence type="ECO:0000256" key="3">
    <source>
        <dbReference type="PROSITE-ProRule" id="PRU00023"/>
    </source>
</evidence>
<dbReference type="PROSITE" id="PS50088">
    <property type="entry name" value="ANK_REPEAT"/>
    <property type="match status" value="2"/>
</dbReference>
<reference evidence="5" key="1">
    <citation type="journal article" date="2012" name="PLoS Genet.">
        <title>Comparative analysis of the genomes of two field isolates of the rice blast fungus Magnaporthe oryzae.</title>
        <authorList>
            <person name="Xue M."/>
            <person name="Yang J."/>
            <person name="Li Z."/>
            <person name="Hu S."/>
            <person name="Yao N."/>
            <person name="Dean R.A."/>
            <person name="Zhao W."/>
            <person name="Shen M."/>
            <person name="Zhang H."/>
            <person name="Li C."/>
            <person name="Liu L."/>
            <person name="Cao L."/>
            <person name="Xu X."/>
            <person name="Xing Y."/>
            <person name="Hsiang T."/>
            <person name="Zhang Z."/>
            <person name="Xu J.R."/>
            <person name="Peng Y.L."/>
        </authorList>
    </citation>
    <scope>NUCLEOTIDE SEQUENCE</scope>
    <source>
        <strain evidence="5">Y34</strain>
    </source>
</reference>